<evidence type="ECO:0000313" key="1">
    <source>
        <dbReference type="EMBL" id="MDQ0230109.1"/>
    </source>
</evidence>
<gene>
    <name evidence="1" type="ORF">J2S19_001361</name>
</gene>
<name>A0ABT9ZCW7_9BACI</name>
<dbReference type="Pfam" id="PF13076">
    <property type="entry name" value="Fur_reg_FbpA"/>
    <property type="match status" value="1"/>
</dbReference>
<keyword evidence="2" id="KW-1185">Reference proteome</keyword>
<accession>A0ABT9ZCW7</accession>
<dbReference type="Proteomes" id="UP001234495">
    <property type="component" value="Unassembled WGS sequence"/>
</dbReference>
<organism evidence="1 2">
    <name type="scientific">Metabacillus malikii</name>
    <dbReference type="NCBI Taxonomy" id="1504265"/>
    <lineage>
        <taxon>Bacteria</taxon>
        <taxon>Bacillati</taxon>
        <taxon>Bacillota</taxon>
        <taxon>Bacilli</taxon>
        <taxon>Bacillales</taxon>
        <taxon>Bacillaceae</taxon>
        <taxon>Metabacillus</taxon>
    </lineage>
</organism>
<dbReference type="EMBL" id="JAUSUD010000004">
    <property type="protein sequence ID" value="MDQ0230109.1"/>
    <property type="molecule type" value="Genomic_DNA"/>
</dbReference>
<dbReference type="RefSeq" id="WP_307338923.1">
    <property type="nucleotide sequence ID" value="NZ_JAUSUD010000004.1"/>
</dbReference>
<dbReference type="InterPro" id="IPR025072">
    <property type="entry name" value="Fur_reg_FbpA"/>
</dbReference>
<proteinExistence type="predicted"/>
<sequence length="60" mass="7288">MTKLRKAVNQKKEKLIHQLLSLGIYKKEDNHLYELPLSEIELEYHKQYKSQSVNKQNQQY</sequence>
<reference evidence="1 2" key="1">
    <citation type="submission" date="2023-07" db="EMBL/GenBank/DDBJ databases">
        <title>Genomic Encyclopedia of Type Strains, Phase IV (KMG-IV): sequencing the most valuable type-strain genomes for metagenomic binning, comparative biology and taxonomic classification.</title>
        <authorList>
            <person name="Goeker M."/>
        </authorList>
    </citation>
    <scope>NUCLEOTIDE SEQUENCE [LARGE SCALE GENOMIC DNA]</scope>
    <source>
        <strain evidence="1 2">DSM 29005</strain>
    </source>
</reference>
<evidence type="ECO:0000313" key="2">
    <source>
        <dbReference type="Proteomes" id="UP001234495"/>
    </source>
</evidence>
<comment type="caution">
    <text evidence="1">The sequence shown here is derived from an EMBL/GenBank/DDBJ whole genome shotgun (WGS) entry which is preliminary data.</text>
</comment>
<protein>
    <submittedName>
        <fullName evidence="1">UDP-3-O-acyl-N-acetylglucosamine deacetylase</fullName>
    </submittedName>
</protein>